<protein>
    <submittedName>
        <fullName evidence="2">FxLD family lanthipeptide</fullName>
    </submittedName>
</protein>
<dbReference type="InterPro" id="IPR027575">
    <property type="entry name" value="LD_lanti_pre"/>
</dbReference>
<evidence type="ECO:0000313" key="3">
    <source>
        <dbReference type="Proteomes" id="UP001501777"/>
    </source>
</evidence>
<dbReference type="EMBL" id="BAAASG010000019">
    <property type="protein sequence ID" value="GAA2513578.1"/>
    <property type="molecule type" value="Genomic_DNA"/>
</dbReference>
<comment type="caution">
    <text evidence="2">The sequence shown here is derived from an EMBL/GenBank/DDBJ whole genome shotgun (WGS) entry which is preliminary data.</text>
</comment>
<gene>
    <name evidence="2" type="ORF">GCM10010276_71730</name>
</gene>
<feature type="region of interest" description="Disordered" evidence="1">
    <location>
        <begin position="1"/>
        <end position="20"/>
    </location>
</feature>
<reference evidence="3" key="1">
    <citation type="journal article" date="2019" name="Int. J. Syst. Evol. Microbiol.">
        <title>The Global Catalogue of Microorganisms (GCM) 10K type strain sequencing project: providing services to taxonomists for standard genome sequencing and annotation.</title>
        <authorList>
            <consortium name="The Broad Institute Genomics Platform"/>
            <consortium name="The Broad Institute Genome Sequencing Center for Infectious Disease"/>
            <person name="Wu L."/>
            <person name="Ma J."/>
        </authorList>
    </citation>
    <scope>NUCLEOTIDE SEQUENCE [LARGE SCALE GENOMIC DNA]</scope>
    <source>
        <strain evidence="3">JCM 4395</strain>
    </source>
</reference>
<evidence type="ECO:0000313" key="2">
    <source>
        <dbReference type="EMBL" id="GAA2513578.1"/>
    </source>
</evidence>
<sequence length="57" mass="5810">MSPRIEHSTKATQPTAATPDSFDLDVSLVEVADVAGLINLTDDGCGETCGACTTNVA</sequence>
<organism evidence="2 3">
    <name type="scientific">Streptomyces longisporus</name>
    <dbReference type="NCBI Taxonomy" id="1948"/>
    <lineage>
        <taxon>Bacteria</taxon>
        <taxon>Bacillati</taxon>
        <taxon>Actinomycetota</taxon>
        <taxon>Actinomycetes</taxon>
        <taxon>Kitasatosporales</taxon>
        <taxon>Streptomycetaceae</taxon>
        <taxon>Streptomyces</taxon>
    </lineage>
</organism>
<proteinExistence type="predicted"/>
<evidence type="ECO:0000256" key="1">
    <source>
        <dbReference type="SAM" id="MobiDB-lite"/>
    </source>
</evidence>
<name>A0ABP6ABM4_STRLO</name>
<accession>A0ABP6ABM4</accession>
<dbReference type="RefSeq" id="WP_344405084.1">
    <property type="nucleotide sequence ID" value="NZ_BAAASG010000019.1"/>
</dbReference>
<dbReference type="Proteomes" id="UP001501777">
    <property type="component" value="Unassembled WGS sequence"/>
</dbReference>
<keyword evidence="3" id="KW-1185">Reference proteome</keyword>
<dbReference type="NCBIfam" id="TIGR04363">
    <property type="entry name" value="LD_lanti_pre"/>
    <property type="match status" value="1"/>
</dbReference>